<dbReference type="InterPro" id="IPR020846">
    <property type="entry name" value="MFS_dom"/>
</dbReference>
<evidence type="ECO:0000259" key="7">
    <source>
        <dbReference type="PROSITE" id="PS50850"/>
    </source>
</evidence>
<dbReference type="PANTHER" id="PTHR23505">
    <property type="entry name" value="SPINSTER"/>
    <property type="match status" value="1"/>
</dbReference>
<evidence type="ECO:0000256" key="3">
    <source>
        <dbReference type="ARBA" id="ARBA00022692"/>
    </source>
</evidence>
<protein>
    <submittedName>
        <fullName evidence="8">Major facilitator superfamily MFS_1</fullName>
    </submittedName>
</protein>
<dbReference type="InterPro" id="IPR036259">
    <property type="entry name" value="MFS_trans_sf"/>
</dbReference>
<dbReference type="AlphaFoldDB" id="T1CJN3"/>
<dbReference type="Gene3D" id="1.20.1250.20">
    <property type="entry name" value="MFS general substrate transporter like domains"/>
    <property type="match status" value="1"/>
</dbReference>
<name>T1CJN3_9ZZZZ</name>
<keyword evidence="3 6" id="KW-0812">Transmembrane</keyword>
<dbReference type="EMBL" id="AUZY01003827">
    <property type="protein sequence ID" value="EQD67164.1"/>
    <property type="molecule type" value="Genomic_DNA"/>
</dbReference>
<feature type="transmembrane region" description="Helical" evidence="6">
    <location>
        <begin position="26"/>
        <end position="46"/>
    </location>
</feature>
<reference evidence="8" key="1">
    <citation type="submission" date="2013-08" db="EMBL/GenBank/DDBJ databases">
        <authorList>
            <person name="Mendez C."/>
            <person name="Richter M."/>
            <person name="Ferrer M."/>
            <person name="Sanchez J."/>
        </authorList>
    </citation>
    <scope>NUCLEOTIDE SEQUENCE</scope>
</reference>
<keyword evidence="2" id="KW-0813">Transport</keyword>
<comment type="subcellular location">
    <subcellularLocation>
        <location evidence="1">Membrane</location>
        <topology evidence="1">Multi-pass membrane protein</topology>
    </subcellularLocation>
</comment>
<feature type="transmembrane region" description="Helical" evidence="6">
    <location>
        <begin position="88"/>
        <end position="111"/>
    </location>
</feature>
<dbReference type="PROSITE" id="PS50850">
    <property type="entry name" value="MFS"/>
    <property type="match status" value="1"/>
</dbReference>
<dbReference type="SUPFAM" id="SSF103473">
    <property type="entry name" value="MFS general substrate transporter"/>
    <property type="match status" value="1"/>
</dbReference>
<feature type="domain" description="Major facilitator superfamily (MFS) profile" evidence="7">
    <location>
        <begin position="1"/>
        <end position="144"/>
    </location>
</feature>
<sequence>MVVTGFVGTFVGGWLGDYWLKFSPQAYLWMSGWVTLLAVPATYLALASSSPSVFYAALVVAELLLFMSTGPINTAIVNLVSPAERACAVALSIFVIHALGDAISPTIIGGVSDATSLGAAVMIVPFVVVVSGVLWLWAARADAKAAAELATAR</sequence>
<dbReference type="InterPro" id="IPR044770">
    <property type="entry name" value="MFS_spinster-like"/>
</dbReference>
<feature type="transmembrane region" description="Helical" evidence="6">
    <location>
        <begin position="52"/>
        <end position="76"/>
    </location>
</feature>
<proteinExistence type="predicted"/>
<gene>
    <name evidence="8" type="ORF">B1B_06013</name>
</gene>
<evidence type="ECO:0000256" key="5">
    <source>
        <dbReference type="ARBA" id="ARBA00023136"/>
    </source>
</evidence>
<keyword evidence="5 6" id="KW-0472">Membrane</keyword>
<evidence type="ECO:0000313" key="8">
    <source>
        <dbReference type="EMBL" id="EQD67164.1"/>
    </source>
</evidence>
<keyword evidence="4 6" id="KW-1133">Transmembrane helix</keyword>
<dbReference type="GO" id="GO:0016020">
    <property type="term" value="C:membrane"/>
    <property type="evidence" value="ECO:0007669"/>
    <property type="project" value="UniProtKB-SubCell"/>
</dbReference>
<evidence type="ECO:0000256" key="4">
    <source>
        <dbReference type="ARBA" id="ARBA00022989"/>
    </source>
</evidence>
<dbReference type="GO" id="GO:0022857">
    <property type="term" value="F:transmembrane transporter activity"/>
    <property type="evidence" value="ECO:0007669"/>
    <property type="project" value="InterPro"/>
</dbReference>
<evidence type="ECO:0000256" key="2">
    <source>
        <dbReference type="ARBA" id="ARBA00022448"/>
    </source>
</evidence>
<dbReference type="PANTHER" id="PTHR23505:SF79">
    <property type="entry name" value="PROTEIN SPINSTER"/>
    <property type="match status" value="1"/>
</dbReference>
<reference evidence="8" key="2">
    <citation type="journal article" date="2014" name="ISME J.">
        <title>Microbial stratification in low pH oxic and suboxic macroscopic growths along an acid mine drainage.</title>
        <authorList>
            <person name="Mendez-Garcia C."/>
            <person name="Mesa V."/>
            <person name="Sprenger R.R."/>
            <person name="Richter M."/>
            <person name="Diez M.S."/>
            <person name="Solano J."/>
            <person name="Bargiela R."/>
            <person name="Golyshina O.V."/>
            <person name="Manteca A."/>
            <person name="Ramos J.L."/>
            <person name="Gallego J.R."/>
            <person name="Llorente I."/>
            <person name="Martins Dos Santos V.A."/>
            <person name="Jensen O.N."/>
            <person name="Pelaez A.I."/>
            <person name="Sanchez J."/>
            <person name="Ferrer M."/>
        </authorList>
    </citation>
    <scope>NUCLEOTIDE SEQUENCE</scope>
</reference>
<evidence type="ECO:0000256" key="6">
    <source>
        <dbReference type="SAM" id="Phobius"/>
    </source>
</evidence>
<feature type="transmembrane region" description="Helical" evidence="6">
    <location>
        <begin position="117"/>
        <end position="138"/>
    </location>
</feature>
<evidence type="ECO:0000256" key="1">
    <source>
        <dbReference type="ARBA" id="ARBA00004141"/>
    </source>
</evidence>
<organism evidence="8">
    <name type="scientific">mine drainage metagenome</name>
    <dbReference type="NCBI Taxonomy" id="410659"/>
    <lineage>
        <taxon>unclassified sequences</taxon>
        <taxon>metagenomes</taxon>
        <taxon>ecological metagenomes</taxon>
    </lineage>
</organism>
<comment type="caution">
    <text evidence="8">The sequence shown here is derived from an EMBL/GenBank/DDBJ whole genome shotgun (WGS) entry which is preliminary data.</text>
</comment>
<accession>T1CJN3</accession>